<dbReference type="InterPro" id="IPR050471">
    <property type="entry name" value="AB_hydrolase"/>
</dbReference>
<dbReference type="EMBL" id="QQXL01000001">
    <property type="protein sequence ID" value="RKW71829.1"/>
    <property type="molecule type" value="Genomic_DNA"/>
</dbReference>
<keyword evidence="1" id="KW-0560">Oxidoreductase</keyword>
<evidence type="ECO:0000256" key="2">
    <source>
        <dbReference type="ARBA" id="ARBA00038128"/>
    </source>
</evidence>
<dbReference type="FunFam" id="3.40.50.1820:FF:000205">
    <property type="entry name" value="Non-haem bromoperoxidase BPO-A2"/>
    <property type="match status" value="1"/>
</dbReference>
<dbReference type="Gene3D" id="3.40.50.1820">
    <property type="entry name" value="alpha/beta hydrolase"/>
    <property type="match status" value="1"/>
</dbReference>
<feature type="domain" description="AB hydrolase-1" evidence="3">
    <location>
        <begin position="22"/>
        <end position="253"/>
    </location>
</feature>
<gene>
    <name evidence="4" type="ORF">DWQ67_03085</name>
</gene>
<protein>
    <submittedName>
        <fullName evidence="4">Alpha/beta hydrolase</fullName>
    </submittedName>
</protein>
<proteinExistence type="inferred from homology"/>
<reference evidence="4 5" key="1">
    <citation type="submission" date="2018-07" db="EMBL/GenBank/DDBJ databases">
        <title>Arthrobacter sp. nov., isolated from raw cow's milk with high bacterial count.</title>
        <authorList>
            <person name="Hahne J."/>
            <person name="Isele D."/>
            <person name="Lipski A."/>
        </authorList>
    </citation>
    <scope>NUCLEOTIDE SEQUENCE [LARGE SCALE GENOMIC DNA]</scope>
    <source>
        <strain evidence="4 5">JZ R-183</strain>
    </source>
</reference>
<dbReference type="PANTHER" id="PTHR43433">
    <property type="entry name" value="HYDROLASE, ALPHA/BETA FOLD FAMILY PROTEIN"/>
    <property type="match status" value="1"/>
</dbReference>
<evidence type="ECO:0000256" key="1">
    <source>
        <dbReference type="ARBA" id="ARBA00022559"/>
    </source>
</evidence>
<keyword evidence="4" id="KW-0378">Hydrolase</keyword>
<dbReference type="InterPro" id="IPR000639">
    <property type="entry name" value="Epox_hydrolase-like"/>
</dbReference>
<accession>A0A496PMX5</accession>
<evidence type="ECO:0000259" key="3">
    <source>
        <dbReference type="Pfam" id="PF00561"/>
    </source>
</evidence>
<name>A0A496PMX5_9MICC</name>
<dbReference type="PRINTS" id="PR00412">
    <property type="entry name" value="EPOXHYDRLASE"/>
</dbReference>
<evidence type="ECO:0000313" key="5">
    <source>
        <dbReference type="Proteomes" id="UP000273119"/>
    </source>
</evidence>
<organism evidence="4 5">
    <name type="scientific">Galactobacter caseinivorans</name>
    <dbReference type="NCBI Taxonomy" id="2676123"/>
    <lineage>
        <taxon>Bacteria</taxon>
        <taxon>Bacillati</taxon>
        <taxon>Actinomycetota</taxon>
        <taxon>Actinomycetes</taxon>
        <taxon>Micrococcales</taxon>
        <taxon>Micrococcaceae</taxon>
        <taxon>Galactobacter</taxon>
    </lineage>
</organism>
<dbReference type="GO" id="GO:0016787">
    <property type="term" value="F:hydrolase activity"/>
    <property type="evidence" value="ECO:0007669"/>
    <property type="project" value="UniProtKB-KW"/>
</dbReference>
<dbReference type="InterPro" id="IPR000073">
    <property type="entry name" value="AB_hydrolase_1"/>
</dbReference>
<dbReference type="InterPro" id="IPR029058">
    <property type="entry name" value="AB_hydrolase_fold"/>
</dbReference>
<keyword evidence="5" id="KW-1185">Reference proteome</keyword>
<keyword evidence="1" id="KW-0575">Peroxidase</keyword>
<dbReference type="Proteomes" id="UP000273119">
    <property type="component" value="Unassembled WGS sequence"/>
</dbReference>
<comment type="caution">
    <text evidence="4">The sequence shown here is derived from an EMBL/GenBank/DDBJ whole genome shotgun (WGS) entry which is preliminary data.</text>
</comment>
<dbReference type="PANTHER" id="PTHR43433:SF3">
    <property type="entry name" value="NON-HEME CHLOROPEROXIDASE"/>
    <property type="match status" value="1"/>
</dbReference>
<dbReference type="SUPFAM" id="SSF53474">
    <property type="entry name" value="alpha/beta-Hydrolases"/>
    <property type="match status" value="1"/>
</dbReference>
<dbReference type="GO" id="GO:0004601">
    <property type="term" value="F:peroxidase activity"/>
    <property type="evidence" value="ECO:0007669"/>
    <property type="project" value="UniProtKB-KW"/>
</dbReference>
<dbReference type="AlphaFoldDB" id="A0A496PMX5"/>
<dbReference type="PRINTS" id="PR00111">
    <property type="entry name" value="ABHYDROLASE"/>
</dbReference>
<evidence type="ECO:0000313" key="4">
    <source>
        <dbReference type="EMBL" id="RKW71829.1"/>
    </source>
</evidence>
<sequence length="273" mass="29906">MSYFTTSDGAEIYYTDQGSGQPIVLSHGWPLSSDAWQVEIKRFTDAGYRVIAHDRRGHGRSSKVIDGHDMTTFAKNLSELIEHLDLHNIVVIGHSTGGGEVVRYAAQFGKGRVAKVVTAGAVPPIMLKSESNPEGTPIEALDDIRANVLKDRSQFWNELSVPFYGANRPGQDVSEGLKQDFWRQGMLVGLAAAYDCVKAFSETDQTEDLKAIDVPMFIAHGDADQIVPIAAAAQKSIKLVKDATLKVYPGASHGIWGAYQDELDQDILDFIKK</sequence>
<comment type="similarity">
    <text evidence="2">Belongs to the AB hydrolase superfamily. Bacterial non-heme haloperoxidase / perhydrolase family.</text>
</comment>
<dbReference type="RefSeq" id="WP_121484092.1">
    <property type="nucleotide sequence ID" value="NZ_QQXL01000001.1"/>
</dbReference>
<dbReference type="Pfam" id="PF00561">
    <property type="entry name" value="Abhydrolase_1"/>
    <property type="match status" value="1"/>
</dbReference>